<organism evidence="1 2">
    <name type="scientific">Riccia sorocarpa</name>
    <dbReference type="NCBI Taxonomy" id="122646"/>
    <lineage>
        <taxon>Eukaryota</taxon>
        <taxon>Viridiplantae</taxon>
        <taxon>Streptophyta</taxon>
        <taxon>Embryophyta</taxon>
        <taxon>Marchantiophyta</taxon>
        <taxon>Marchantiopsida</taxon>
        <taxon>Marchantiidae</taxon>
        <taxon>Marchantiales</taxon>
        <taxon>Ricciaceae</taxon>
        <taxon>Riccia</taxon>
    </lineage>
</organism>
<name>A0ABD3GK45_9MARC</name>
<reference evidence="1 2" key="1">
    <citation type="submission" date="2024-09" db="EMBL/GenBank/DDBJ databases">
        <title>Chromosome-scale assembly of Riccia sorocarpa.</title>
        <authorList>
            <person name="Paukszto L."/>
        </authorList>
    </citation>
    <scope>NUCLEOTIDE SEQUENCE [LARGE SCALE GENOMIC DNA]</scope>
    <source>
        <strain evidence="1">LP-2024</strain>
        <tissue evidence="1">Aerial parts of the thallus</tissue>
    </source>
</reference>
<dbReference type="Proteomes" id="UP001633002">
    <property type="component" value="Unassembled WGS sequence"/>
</dbReference>
<dbReference type="AlphaFoldDB" id="A0ABD3GK45"/>
<accession>A0ABD3GK45</accession>
<gene>
    <name evidence="1" type="ORF">R1sor_021997</name>
</gene>
<comment type="caution">
    <text evidence="1">The sequence shown here is derived from an EMBL/GenBank/DDBJ whole genome shotgun (WGS) entry which is preliminary data.</text>
</comment>
<evidence type="ECO:0000313" key="2">
    <source>
        <dbReference type="Proteomes" id="UP001633002"/>
    </source>
</evidence>
<keyword evidence="2" id="KW-1185">Reference proteome</keyword>
<protein>
    <submittedName>
        <fullName evidence="1">Uncharacterized protein</fullName>
    </submittedName>
</protein>
<sequence length="299" mass="33438">MQSQPDADAFTLNAPGHSILLSLEFFEVLFGGSIEFALFCELVYSLMAFRHLKKSYISPRQDVLPYFETLGYFKPNQVSFSEFLEEVADPEGVQYLQVGFPRVDLEGFEGFHTKVLIVTEIFAKWSTARSTGCRVSIRWERISSNQTRGCKPIGRVTSIDEKLGSGTITMNRTDTIYVQTVDELVAAGELKGQLNYVKIQPSKLDNVFKEPQTRLGCSSSERMETGRSTKSIPSFIGCTCRIGGPEFCRLFKGEMSVTWRNKLGLITRAVQFFLPTSSSTDTSLALPEDEYNGLTSQAC</sequence>
<proteinExistence type="predicted"/>
<evidence type="ECO:0000313" key="1">
    <source>
        <dbReference type="EMBL" id="KAL3679041.1"/>
    </source>
</evidence>
<dbReference type="EMBL" id="JBJQOH010000007">
    <property type="protein sequence ID" value="KAL3679041.1"/>
    <property type="molecule type" value="Genomic_DNA"/>
</dbReference>